<dbReference type="EMBL" id="JAMZFW010000010">
    <property type="protein sequence ID" value="MCP1102346.1"/>
    <property type="molecule type" value="Genomic_DNA"/>
</dbReference>
<evidence type="ECO:0000313" key="2">
    <source>
        <dbReference type="Proteomes" id="UP001523566"/>
    </source>
</evidence>
<dbReference type="Gene3D" id="3.40.640.10">
    <property type="entry name" value="Type I PLP-dependent aspartate aminotransferase-like (Major domain)"/>
    <property type="match status" value="1"/>
</dbReference>
<dbReference type="InterPro" id="IPR015424">
    <property type="entry name" value="PyrdxlP-dep_Trfase"/>
</dbReference>
<evidence type="ECO:0000313" key="1">
    <source>
        <dbReference type="EMBL" id="MCP1102346.1"/>
    </source>
</evidence>
<organism evidence="1 2">
    <name type="scientific">Aequitasia blattaphilus</name>
    <dbReference type="NCBI Taxonomy" id="2949332"/>
    <lineage>
        <taxon>Bacteria</taxon>
        <taxon>Bacillati</taxon>
        <taxon>Bacillota</taxon>
        <taxon>Clostridia</taxon>
        <taxon>Lachnospirales</taxon>
        <taxon>Lachnospiraceae</taxon>
        <taxon>Aequitasia</taxon>
    </lineage>
</organism>
<proteinExistence type="predicted"/>
<reference evidence="1 2" key="1">
    <citation type="journal article" date="2022" name="Genome Biol. Evol.">
        <title>Host diet, physiology and behaviors set the stage for Lachnospiraceae cladogenesis.</title>
        <authorList>
            <person name="Vera-Ponce De Leon A."/>
            <person name="Schneider M."/>
            <person name="Jahnes B.C."/>
            <person name="Sadowski V."/>
            <person name="Camuy-Velez L.A."/>
            <person name="Duan J."/>
            <person name="Sabree Z.L."/>
        </authorList>
    </citation>
    <scope>NUCLEOTIDE SEQUENCE [LARGE SCALE GENOMIC DNA]</scope>
    <source>
        <strain evidence="1 2">PAL113</strain>
    </source>
</reference>
<dbReference type="Gene3D" id="3.90.1150.10">
    <property type="entry name" value="Aspartate Aminotransferase, domain 1"/>
    <property type="match status" value="1"/>
</dbReference>
<sequence length="102" mass="11471">MIRNPLLQEDFRHILKQKGGLLAKGRLLGIQFLTLFTNNLYYKLGENALQMASHLTNGLEKLGIPLAIPSETNQIFVVRDMLPPLECYHSEVGASCSIFPME</sequence>
<protein>
    <submittedName>
        <fullName evidence="1">Uncharacterized protein</fullName>
    </submittedName>
</protein>
<gene>
    <name evidence="1" type="ORF">NK125_07980</name>
</gene>
<dbReference type="SUPFAM" id="SSF53383">
    <property type="entry name" value="PLP-dependent transferases"/>
    <property type="match status" value="1"/>
</dbReference>
<dbReference type="Proteomes" id="UP001523566">
    <property type="component" value="Unassembled WGS sequence"/>
</dbReference>
<accession>A0ABT1E943</accession>
<keyword evidence="2" id="KW-1185">Reference proteome</keyword>
<comment type="caution">
    <text evidence="1">The sequence shown here is derived from an EMBL/GenBank/DDBJ whole genome shotgun (WGS) entry which is preliminary data.</text>
</comment>
<dbReference type="InterPro" id="IPR015421">
    <property type="entry name" value="PyrdxlP-dep_Trfase_major"/>
</dbReference>
<dbReference type="RefSeq" id="WP_262066133.1">
    <property type="nucleotide sequence ID" value="NZ_JAMXOD010000010.1"/>
</dbReference>
<name>A0ABT1E943_9FIRM</name>
<dbReference type="InterPro" id="IPR015422">
    <property type="entry name" value="PyrdxlP-dep_Trfase_small"/>
</dbReference>